<name>A0ABQ7NF19_BRACM</name>
<evidence type="ECO:0000256" key="1">
    <source>
        <dbReference type="SAM" id="MobiDB-lite"/>
    </source>
</evidence>
<feature type="region of interest" description="Disordered" evidence="1">
    <location>
        <begin position="68"/>
        <end position="92"/>
    </location>
</feature>
<gene>
    <name evidence="2" type="primary">A02g502630.1_BraROA</name>
    <name evidence="2" type="ORF">IGI04_005806</name>
</gene>
<proteinExistence type="predicted"/>
<evidence type="ECO:0000313" key="2">
    <source>
        <dbReference type="EMBL" id="KAG5409487.1"/>
    </source>
</evidence>
<accession>A0ABQ7NF19</accession>
<reference evidence="2 3" key="1">
    <citation type="submission" date="2021-03" db="EMBL/GenBank/DDBJ databases">
        <authorList>
            <person name="King G.J."/>
            <person name="Bancroft I."/>
            <person name="Baten A."/>
            <person name="Bloomfield J."/>
            <person name="Borpatragohain P."/>
            <person name="He Z."/>
            <person name="Irish N."/>
            <person name="Irwin J."/>
            <person name="Liu K."/>
            <person name="Mauleon R.P."/>
            <person name="Moore J."/>
            <person name="Morris R."/>
            <person name="Ostergaard L."/>
            <person name="Wang B."/>
            <person name="Wells R."/>
        </authorList>
    </citation>
    <scope>NUCLEOTIDE SEQUENCE [LARGE SCALE GENOMIC DNA]</scope>
    <source>
        <strain evidence="2">R-o-18</strain>
        <tissue evidence="2">Leaf</tissue>
    </source>
</reference>
<evidence type="ECO:0000313" key="3">
    <source>
        <dbReference type="Proteomes" id="UP000823674"/>
    </source>
</evidence>
<organism evidence="2 3">
    <name type="scientific">Brassica rapa subsp. trilocularis</name>
    <dbReference type="NCBI Taxonomy" id="1813537"/>
    <lineage>
        <taxon>Eukaryota</taxon>
        <taxon>Viridiplantae</taxon>
        <taxon>Streptophyta</taxon>
        <taxon>Embryophyta</taxon>
        <taxon>Tracheophyta</taxon>
        <taxon>Spermatophyta</taxon>
        <taxon>Magnoliopsida</taxon>
        <taxon>eudicotyledons</taxon>
        <taxon>Gunneridae</taxon>
        <taxon>Pentapetalae</taxon>
        <taxon>rosids</taxon>
        <taxon>malvids</taxon>
        <taxon>Brassicales</taxon>
        <taxon>Brassicaceae</taxon>
        <taxon>Brassiceae</taxon>
        <taxon>Brassica</taxon>
    </lineage>
</organism>
<evidence type="ECO:0008006" key="4">
    <source>
        <dbReference type="Google" id="ProtNLM"/>
    </source>
</evidence>
<feature type="region of interest" description="Disordered" evidence="1">
    <location>
        <begin position="110"/>
        <end position="135"/>
    </location>
</feature>
<dbReference type="EMBL" id="JADBGQ010000002">
    <property type="protein sequence ID" value="KAG5409487.1"/>
    <property type="molecule type" value="Genomic_DNA"/>
</dbReference>
<feature type="region of interest" description="Disordered" evidence="1">
    <location>
        <begin position="1"/>
        <end position="36"/>
    </location>
</feature>
<protein>
    <recommendedName>
        <fullName evidence="4">Calmodulin-binding domain-containing protein</fullName>
    </recommendedName>
</protein>
<keyword evidence="3" id="KW-1185">Reference proteome</keyword>
<comment type="caution">
    <text evidence="2">The sequence shown here is derived from an EMBL/GenBank/DDBJ whole genome shotgun (WGS) entry which is preliminary data.</text>
</comment>
<sequence length="166" mass="18691">MGRMKRKYQPPLGADGHRLCSKPQSKQRIDHKKNKDVPLSTVFARLLHDVTNRKGATRFQTQVTVSNPTNKRVCFDKENNDNPKQTKKSRIHEDLLGSIDECDDLEVECSSQDSSDTEISDDEQSTVQEPEKVDQSGRVNLLAALFKKTFSEVKTKAKAVSSKEDG</sequence>
<dbReference type="Proteomes" id="UP000823674">
    <property type="component" value="Chromosome A02"/>
</dbReference>
<feature type="compositionally biased region" description="Acidic residues" evidence="1">
    <location>
        <begin position="115"/>
        <end position="124"/>
    </location>
</feature>